<reference evidence="2" key="1">
    <citation type="submission" date="2016-10" db="EMBL/GenBank/DDBJ databases">
        <authorList>
            <person name="Varghese N."/>
            <person name="Submissions S."/>
        </authorList>
    </citation>
    <scope>NUCLEOTIDE SEQUENCE [LARGE SCALE GENOMIC DNA]</scope>
    <source>
        <strain evidence="2">CGMCC 1.8711</strain>
    </source>
</reference>
<accession>A0A1I6G2Z5</accession>
<protein>
    <submittedName>
        <fullName evidence="1">LexA-binding, inner membrane-associated putative hydrolase</fullName>
    </submittedName>
</protein>
<dbReference type="RefSeq" id="WP_089876911.1">
    <property type="nucleotide sequence ID" value="NZ_FOYS01000001.1"/>
</dbReference>
<dbReference type="Pfam" id="PF04307">
    <property type="entry name" value="YdjM"/>
    <property type="match status" value="1"/>
</dbReference>
<evidence type="ECO:0000313" key="2">
    <source>
        <dbReference type="Proteomes" id="UP000243250"/>
    </source>
</evidence>
<name>A0A1I6G2Z5_9EURY</name>
<dbReference type="EMBL" id="FOYS01000001">
    <property type="protein sequence ID" value="SFR36549.1"/>
    <property type="molecule type" value="Genomic_DNA"/>
</dbReference>
<dbReference type="Proteomes" id="UP000243250">
    <property type="component" value="Unassembled WGS sequence"/>
</dbReference>
<evidence type="ECO:0000313" key="1">
    <source>
        <dbReference type="EMBL" id="SFR36549.1"/>
    </source>
</evidence>
<dbReference type="GO" id="GO:0016787">
    <property type="term" value="F:hydrolase activity"/>
    <property type="evidence" value="ECO:0007669"/>
    <property type="project" value="UniProtKB-KW"/>
</dbReference>
<organism evidence="1 2">
    <name type="scientific">Halogeometricum limi</name>
    <dbReference type="NCBI Taxonomy" id="555875"/>
    <lineage>
        <taxon>Archaea</taxon>
        <taxon>Methanobacteriati</taxon>
        <taxon>Methanobacteriota</taxon>
        <taxon>Stenosarchaea group</taxon>
        <taxon>Halobacteria</taxon>
        <taxon>Halobacteriales</taxon>
        <taxon>Haloferacaceae</taxon>
        <taxon>Halogeometricum</taxon>
    </lineage>
</organism>
<gene>
    <name evidence="1" type="ORF">SAMN04488124_0785</name>
</gene>
<proteinExistence type="predicted"/>
<keyword evidence="2" id="KW-1185">Reference proteome</keyword>
<dbReference type="STRING" id="555875.SAMN04488124_0785"/>
<dbReference type="InterPro" id="IPR007404">
    <property type="entry name" value="YdjM-like"/>
</dbReference>
<sequence>MWPWGHLAFAYVLYSSLSRLWNRGPPSWPGVALVVVGSQMPDLVDKPLAWTFGVLPSGRSFAHSLLAGTVIVILVVSLLSRLDVPSPGAFVLGYYSHLLGDSYQPILAGNYQELAFLLWPVLPLDVANEPTVGILHYLLNARLDGQMTFELGLAAAVVLWWILDGAPGVAETWTVVRRRVGQATK</sequence>
<dbReference type="OrthoDB" id="200338at2157"/>
<dbReference type="AlphaFoldDB" id="A0A1I6G2Z5"/>
<keyword evidence="1" id="KW-0378">Hydrolase</keyword>